<organism evidence="1 2">
    <name type="scientific">Euplotes crassus</name>
    <dbReference type="NCBI Taxonomy" id="5936"/>
    <lineage>
        <taxon>Eukaryota</taxon>
        <taxon>Sar</taxon>
        <taxon>Alveolata</taxon>
        <taxon>Ciliophora</taxon>
        <taxon>Intramacronucleata</taxon>
        <taxon>Spirotrichea</taxon>
        <taxon>Hypotrichia</taxon>
        <taxon>Euplotida</taxon>
        <taxon>Euplotidae</taxon>
        <taxon>Moneuplotes</taxon>
    </lineage>
</organism>
<dbReference type="Proteomes" id="UP001295684">
    <property type="component" value="Unassembled WGS sequence"/>
</dbReference>
<dbReference type="EMBL" id="CAMPGE010019674">
    <property type="protein sequence ID" value="CAI2377994.1"/>
    <property type="molecule type" value="Genomic_DNA"/>
</dbReference>
<comment type="caution">
    <text evidence="1">The sequence shown here is derived from an EMBL/GenBank/DDBJ whole genome shotgun (WGS) entry which is preliminary data.</text>
</comment>
<evidence type="ECO:0000313" key="2">
    <source>
        <dbReference type="Proteomes" id="UP001295684"/>
    </source>
</evidence>
<name>A0AAD1XSJ2_EUPCR</name>
<accession>A0AAD1XSJ2</accession>
<dbReference type="AlphaFoldDB" id="A0AAD1XSJ2"/>
<sequence length="217" mass="23746">MKISSSPCGLLEGAAKSRSANASLDFFSFPWKRFLKGVLIPMFSLQGRISVLPSKQSFCCYLLALSPSDAFLCETNCCRSSFISLDILCLSSEVCTKLELLFASTFLRFISLKDGTTAEALVVSDGYLSSKTLLFCLNLVSSNLLQEILGFGKKLVFPLEVTFPLFFIGLLLILPSVESFLSACTLFFVTGLEVSSSQSQMSSCFSQKLLSSILVEY</sequence>
<reference evidence="1" key="1">
    <citation type="submission" date="2023-07" db="EMBL/GenBank/DDBJ databases">
        <authorList>
            <consortium name="AG Swart"/>
            <person name="Singh M."/>
            <person name="Singh A."/>
            <person name="Seah K."/>
            <person name="Emmerich C."/>
        </authorList>
    </citation>
    <scope>NUCLEOTIDE SEQUENCE</scope>
    <source>
        <strain evidence="1">DP1</strain>
    </source>
</reference>
<evidence type="ECO:0000313" key="1">
    <source>
        <dbReference type="EMBL" id="CAI2377994.1"/>
    </source>
</evidence>
<gene>
    <name evidence="1" type="ORF">ECRASSUSDP1_LOCUS19385</name>
</gene>
<proteinExistence type="predicted"/>
<keyword evidence="2" id="KW-1185">Reference proteome</keyword>
<protein>
    <submittedName>
        <fullName evidence="1">Uncharacterized protein</fullName>
    </submittedName>
</protein>